<accession>A0AAD6YZR3</accession>
<comment type="caution">
    <text evidence="2">The sequence shown here is derived from an EMBL/GenBank/DDBJ whole genome shotgun (WGS) entry which is preliminary data.</text>
</comment>
<feature type="region of interest" description="Disordered" evidence="1">
    <location>
        <begin position="1"/>
        <end position="23"/>
    </location>
</feature>
<dbReference type="AlphaFoldDB" id="A0AAD6YZR3"/>
<evidence type="ECO:0000313" key="2">
    <source>
        <dbReference type="EMBL" id="KAJ7302471.1"/>
    </source>
</evidence>
<protein>
    <submittedName>
        <fullName evidence="2">Uncharacterized protein</fullName>
    </submittedName>
</protein>
<reference evidence="2" key="1">
    <citation type="submission" date="2023-03" db="EMBL/GenBank/DDBJ databases">
        <title>Massive genome expansion in bonnet fungi (Mycena s.s.) driven by repeated elements and novel gene families across ecological guilds.</title>
        <authorList>
            <consortium name="Lawrence Berkeley National Laboratory"/>
            <person name="Harder C.B."/>
            <person name="Miyauchi S."/>
            <person name="Viragh M."/>
            <person name="Kuo A."/>
            <person name="Thoen E."/>
            <person name="Andreopoulos B."/>
            <person name="Lu D."/>
            <person name="Skrede I."/>
            <person name="Drula E."/>
            <person name="Henrissat B."/>
            <person name="Morin E."/>
            <person name="Kohler A."/>
            <person name="Barry K."/>
            <person name="LaButti K."/>
            <person name="Morin E."/>
            <person name="Salamov A."/>
            <person name="Lipzen A."/>
            <person name="Mereny Z."/>
            <person name="Hegedus B."/>
            <person name="Baldrian P."/>
            <person name="Stursova M."/>
            <person name="Weitz H."/>
            <person name="Taylor A."/>
            <person name="Grigoriev I.V."/>
            <person name="Nagy L.G."/>
            <person name="Martin F."/>
            <person name="Kauserud H."/>
        </authorList>
    </citation>
    <scope>NUCLEOTIDE SEQUENCE</scope>
    <source>
        <strain evidence="2">CBHHK002</strain>
    </source>
</reference>
<sequence length="141" mass="16315">MVETARCSRTRAHGPTPRKPARINFTLPSMDTTRDWFLSMRKIGPGLDDVVCSPLWSYQFELQTGFMPIDPRDSVGVCGSRRRERRLRQCLQRAADGRHGHGYFLSMNVLKYRQICSPFPCCDTKGSARPPYCIRRFVYHD</sequence>
<dbReference type="Proteomes" id="UP001218218">
    <property type="component" value="Unassembled WGS sequence"/>
</dbReference>
<gene>
    <name evidence="2" type="ORF">DFH08DRAFT_73845</name>
</gene>
<evidence type="ECO:0000256" key="1">
    <source>
        <dbReference type="SAM" id="MobiDB-lite"/>
    </source>
</evidence>
<proteinExistence type="predicted"/>
<keyword evidence="3" id="KW-1185">Reference proteome</keyword>
<organism evidence="2 3">
    <name type="scientific">Mycena albidolilacea</name>
    <dbReference type="NCBI Taxonomy" id="1033008"/>
    <lineage>
        <taxon>Eukaryota</taxon>
        <taxon>Fungi</taxon>
        <taxon>Dikarya</taxon>
        <taxon>Basidiomycota</taxon>
        <taxon>Agaricomycotina</taxon>
        <taxon>Agaricomycetes</taxon>
        <taxon>Agaricomycetidae</taxon>
        <taxon>Agaricales</taxon>
        <taxon>Marasmiineae</taxon>
        <taxon>Mycenaceae</taxon>
        <taxon>Mycena</taxon>
    </lineage>
</organism>
<name>A0AAD6YZR3_9AGAR</name>
<dbReference type="EMBL" id="JARIHO010000116">
    <property type="protein sequence ID" value="KAJ7302471.1"/>
    <property type="molecule type" value="Genomic_DNA"/>
</dbReference>
<evidence type="ECO:0000313" key="3">
    <source>
        <dbReference type="Proteomes" id="UP001218218"/>
    </source>
</evidence>